<accession>A0A2P1MXE9</accession>
<dbReference type="KEGG" id="vg:64468840"/>
<protein>
    <submittedName>
        <fullName evidence="1">Replicase polyprotein 1ab</fullName>
    </submittedName>
</protein>
<organism evidence="1 2">
    <name type="scientific">Escherichia phage vB_EcoS Sa179lw</name>
    <dbReference type="NCBI Taxonomy" id="2126819"/>
    <lineage>
        <taxon>Viruses</taxon>
        <taxon>Duplodnaviria</taxon>
        <taxon>Heunggongvirae</taxon>
        <taxon>Uroviricota</taxon>
        <taxon>Caudoviricetes</taxon>
        <taxon>Buchananvirus</taxon>
        <taxon>Buchananvirus Sa179lw</taxon>
    </lineage>
</organism>
<sequence>MIIDETENAYDMHVTEQELEDGTPVVELYQENGSGVDSFIGIDKHQASQLIEVLQRWVNGEEIE</sequence>
<proteinExistence type="predicted"/>
<keyword evidence="2" id="KW-1185">Reference proteome</keyword>
<gene>
    <name evidence="1" type="primary">rep_2</name>
    <name evidence="1" type="ORF">vBEcoSSa179w3YLVW_00060</name>
</gene>
<dbReference type="GeneID" id="64468840"/>
<name>A0A2P1MXE9_9CAUD</name>
<evidence type="ECO:0000313" key="2">
    <source>
        <dbReference type="Proteomes" id="UP000240398"/>
    </source>
</evidence>
<dbReference type="EMBL" id="MH023293">
    <property type="protein sequence ID" value="AVP40245.1"/>
    <property type="molecule type" value="Genomic_DNA"/>
</dbReference>
<dbReference type="Proteomes" id="UP000240398">
    <property type="component" value="Segment"/>
</dbReference>
<reference evidence="2" key="1">
    <citation type="submission" date="2018-03" db="EMBL/GenBank/DDBJ databases">
        <title>Complete Genome Sequence of Escherichia coli Phage Sa179w3YLVW Isolated from Surface Water in a Produce-Growing Area in Northern California.</title>
        <authorList>
            <person name="Liao Y.-T."/>
            <person name="Liu F."/>
            <person name="Sun X."/>
            <person name="Li R.W."/>
            <person name="Wu V.C.H."/>
        </authorList>
    </citation>
    <scope>NUCLEOTIDE SEQUENCE [LARGE SCALE GENOMIC DNA]</scope>
</reference>
<evidence type="ECO:0000313" key="1">
    <source>
        <dbReference type="EMBL" id="AVP40245.1"/>
    </source>
</evidence>
<dbReference type="RefSeq" id="YP_010053184.1">
    <property type="nucleotide sequence ID" value="NC_054637.1"/>
</dbReference>